<accession>A0A6A6GYQ5</accession>
<name>A0A6A6GYQ5_VIRVR</name>
<keyword evidence="3" id="KW-1185">Reference proteome</keyword>
<evidence type="ECO:0000259" key="1">
    <source>
        <dbReference type="Pfam" id="PF01266"/>
    </source>
</evidence>
<evidence type="ECO:0000313" key="2">
    <source>
        <dbReference type="EMBL" id="KAF2230885.1"/>
    </source>
</evidence>
<dbReference type="PANTHER" id="PTHR13847">
    <property type="entry name" value="SARCOSINE DEHYDROGENASE-RELATED"/>
    <property type="match status" value="1"/>
</dbReference>
<reference evidence="2" key="1">
    <citation type="journal article" date="2020" name="Stud. Mycol.">
        <title>101 Dothideomycetes genomes: a test case for predicting lifestyles and emergence of pathogens.</title>
        <authorList>
            <person name="Haridas S."/>
            <person name="Albert R."/>
            <person name="Binder M."/>
            <person name="Bloem J."/>
            <person name="Labutti K."/>
            <person name="Salamov A."/>
            <person name="Andreopoulos B."/>
            <person name="Baker S."/>
            <person name="Barry K."/>
            <person name="Bills G."/>
            <person name="Bluhm B."/>
            <person name="Cannon C."/>
            <person name="Castanera R."/>
            <person name="Culley D."/>
            <person name="Daum C."/>
            <person name="Ezra D."/>
            <person name="Gonzalez J."/>
            <person name="Henrissat B."/>
            <person name="Kuo A."/>
            <person name="Liang C."/>
            <person name="Lipzen A."/>
            <person name="Lutzoni F."/>
            <person name="Magnuson J."/>
            <person name="Mondo S."/>
            <person name="Nolan M."/>
            <person name="Ohm R."/>
            <person name="Pangilinan J."/>
            <person name="Park H.-J."/>
            <person name="Ramirez L."/>
            <person name="Alfaro M."/>
            <person name="Sun H."/>
            <person name="Tritt A."/>
            <person name="Yoshinaga Y."/>
            <person name="Zwiers L.-H."/>
            <person name="Turgeon B."/>
            <person name="Goodwin S."/>
            <person name="Spatafora J."/>
            <person name="Crous P."/>
            <person name="Grigoriev I."/>
        </authorList>
    </citation>
    <scope>NUCLEOTIDE SEQUENCE</scope>
    <source>
        <strain evidence="2">Tuck. ex Michener</strain>
    </source>
</reference>
<dbReference type="PANTHER" id="PTHR13847:SF129">
    <property type="entry name" value="FAD DEPENDENT OXIDOREDUCTASE"/>
    <property type="match status" value="1"/>
</dbReference>
<protein>
    <submittedName>
        <fullName evidence="2">DAO-domain-containing protein</fullName>
    </submittedName>
</protein>
<dbReference type="Gene3D" id="3.50.50.60">
    <property type="entry name" value="FAD/NAD(P)-binding domain"/>
    <property type="match status" value="1"/>
</dbReference>
<dbReference type="Pfam" id="PF01266">
    <property type="entry name" value="DAO"/>
    <property type="match status" value="1"/>
</dbReference>
<dbReference type="InterPro" id="IPR036188">
    <property type="entry name" value="FAD/NAD-bd_sf"/>
</dbReference>
<gene>
    <name evidence="2" type="ORF">EV356DRAFT_317944</name>
</gene>
<organism evidence="2 3">
    <name type="scientific">Viridothelium virens</name>
    <name type="common">Speckled blister lichen</name>
    <name type="synonym">Trypethelium virens</name>
    <dbReference type="NCBI Taxonomy" id="1048519"/>
    <lineage>
        <taxon>Eukaryota</taxon>
        <taxon>Fungi</taxon>
        <taxon>Dikarya</taxon>
        <taxon>Ascomycota</taxon>
        <taxon>Pezizomycotina</taxon>
        <taxon>Dothideomycetes</taxon>
        <taxon>Dothideomycetes incertae sedis</taxon>
        <taxon>Trypetheliales</taxon>
        <taxon>Trypetheliaceae</taxon>
        <taxon>Viridothelium</taxon>
    </lineage>
</organism>
<dbReference type="Gene3D" id="3.30.9.10">
    <property type="entry name" value="D-Amino Acid Oxidase, subunit A, domain 2"/>
    <property type="match status" value="1"/>
</dbReference>
<dbReference type="SUPFAM" id="SSF51905">
    <property type="entry name" value="FAD/NAD(P)-binding domain"/>
    <property type="match status" value="1"/>
</dbReference>
<evidence type="ECO:0000313" key="3">
    <source>
        <dbReference type="Proteomes" id="UP000800092"/>
    </source>
</evidence>
<dbReference type="AlphaFoldDB" id="A0A6A6GYQ5"/>
<dbReference type="EMBL" id="ML991834">
    <property type="protein sequence ID" value="KAF2230885.1"/>
    <property type="molecule type" value="Genomic_DNA"/>
</dbReference>
<proteinExistence type="predicted"/>
<dbReference type="Proteomes" id="UP000800092">
    <property type="component" value="Unassembled WGS sequence"/>
</dbReference>
<dbReference type="GO" id="GO:0005737">
    <property type="term" value="C:cytoplasm"/>
    <property type="evidence" value="ECO:0007669"/>
    <property type="project" value="TreeGrafter"/>
</dbReference>
<feature type="domain" description="FAD dependent oxidoreductase" evidence="1">
    <location>
        <begin position="43"/>
        <end position="455"/>
    </location>
</feature>
<dbReference type="OrthoDB" id="429143at2759"/>
<dbReference type="InterPro" id="IPR006076">
    <property type="entry name" value="FAD-dep_OxRdtase"/>
</dbReference>
<sequence>MAQSSDQPATLPTASSTHSFWHSDPSPFLTNHHTTEKLPHSADVVIVGSGITGSSAAHHLAEFSSSQRQDLNIVLLEAREACWGATGRNGGHCQPLLYDRPVDVARFEVANYNAVRKMVDPTWSKGSKHISCEYHAQPSCRAFYDKKLMAAAEEDVRSFQREAPDLAPLVRIVHKEDELAKLRLAGAAGAIFSQPASRLWPYKFVCGLLEPLVRNGKINLQTNTPVTHLEPIPHEDGTKDAANGYHWILRTARGTLRTRHVILATNAYTSHLLPSFADLVVPCRGQMSALIPPSGSKRLETSFGFVGIRGDNPNHDDYLIQRPSEGAIKGVKGQGHLMFGGGTGAGKIPPLGSCDDNVLDEDVARYLRSTLLRVLTLEGSSKVDSSRELPAARQWTGIMGYSRDNLPWVGSVPQSYLPQGSVPSKSKGSNLWVSAGYTGHGMPNGFLCGRAVAEMIVAVEAGQSIWGAHDAAVKGACILPRSYLVTDQRIRRARKLPTVAKADEEGWMGFGQQYGPADPVIKL</sequence>